<dbReference type="InterPro" id="IPR010998">
    <property type="entry name" value="Integrase_recombinase_N"/>
</dbReference>
<dbReference type="Proteomes" id="UP000601435">
    <property type="component" value="Unassembled WGS sequence"/>
</dbReference>
<proteinExistence type="predicted"/>
<keyword evidence="5" id="KW-1185">Reference proteome</keyword>
<feature type="region of interest" description="Disordered" evidence="3">
    <location>
        <begin position="489"/>
        <end position="511"/>
    </location>
</feature>
<dbReference type="EMBL" id="CAJNJA010065918">
    <property type="protein sequence ID" value="CAE7887362.1"/>
    <property type="molecule type" value="Genomic_DNA"/>
</dbReference>
<organism evidence="4 5">
    <name type="scientific">Symbiodinium necroappetens</name>
    <dbReference type="NCBI Taxonomy" id="1628268"/>
    <lineage>
        <taxon>Eukaryota</taxon>
        <taxon>Sar</taxon>
        <taxon>Alveolata</taxon>
        <taxon>Dinophyceae</taxon>
        <taxon>Suessiales</taxon>
        <taxon>Symbiodiniaceae</taxon>
        <taxon>Symbiodinium</taxon>
    </lineage>
</organism>
<keyword evidence="2" id="KW-0175">Coiled coil</keyword>
<dbReference type="SUPFAM" id="SSF47823">
    <property type="entry name" value="lambda integrase-like, N-terminal domain"/>
    <property type="match status" value="1"/>
</dbReference>
<evidence type="ECO:0000256" key="3">
    <source>
        <dbReference type="SAM" id="MobiDB-lite"/>
    </source>
</evidence>
<comment type="caution">
    <text evidence="4">The sequence shown here is derived from an EMBL/GenBank/DDBJ whole genome shotgun (WGS) entry which is preliminary data.</text>
</comment>
<feature type="compositionally biased region" description="Low complexity" evidence="3">
    <location>
        <begin position="489"/>
        <end position="502"/>
    </location>
</feature>
<protein>
    <submittedName>
        <fullName evidence="4">Uncharacterized protein</fullName>
    </submittedName>
</protein>
<feature type="coiled-coil region" evidence="2">
    <location>
        <begin position="7"/>
        <end position="64"/>
    </location>
</feature>
<reference evidence="4" key="1">
    <citation type="submission" date="2021-02" db="EMBL/GenBank/DDBJ databases">
        <authorList>
            <person name="Dougan E. K."/>
            <person name="Rhodes N."/>
            <person name="Thang M."/>
            <person name="Chan C."/>
        </authorList>
    </citation>
    <scope>NUCLEOTIDE SEQUENCE</scope>
</reference>
<evidence type="ECO:0000256" key="1">
    <source>
        <dbReference type="ARBA" id="ARBA00023125"/>
    </source>
</evidence>
<dbReference type="Gene3D" id="1.10.150.130">
    <property type="match status" value="1"/>
</dbReference>
<name>A0A813B2B5_9DINO</name>
<evidence type="ECO:0000313" key="4">
    <source>
        <dbReference type="EMBL" id="CAE7887362.1"/>
    </source>
</evidence>
<feature type="non-terminal residue" evidence="4">
    <location>
        <position position="511"/>
    </location>
</feature>
<keyword evidence="1" id="KW-0238">DNA-binding</keyword>
<accession>A0A813B2B5</accession>
<sequence>MEAVSSVEEAVDYMRQAEERLFNLEAKMQRLESTAGPSHLQARLNTLALRLDSLEQELAAAQAQLTGSHGIPLRAEINVLSKILSDTVESVNRLHPELLRLLAWRDRFTFRLQEELMSIGHRFAQACPPLEVSALDAMEWDHLARNRLRRMSVDALTDSFRRERLPEQDRFALVYQEWLQVVLPWAGITVLGMMLSAAVDQAEKIAIVTQTLGGKALSTLEKRLRQVKAFLAWALLFGVTPFPLTEHVCRMYLKKLVQDNAPASRIKGVLELVAFLRHVVGLPVADNAGDSPWIRGVLRAAAAKAKPTSKARPLTVGEVSALEEFVKRRQGALQDVYAAGCFLYLIYSRARFGDCKIISNVFFDLIRKAGDVAGYVEVISWSHKMRRHFPSIPLVARAWLSQLLVNLGHASGTTVGAHSCKATCLSWCSKFGISKEVRTRLGNHNDRGSAECYGRDTLAGPLRDLEGCVLAVRTGAFLPDMSRSGYFPADASSRAGDSSSPAEAADLGGTL</sequence>
<evidence type="ECO:0000256" key="2">
    <source>
        <dbReference type="SAM" id="Coils"/>
    </source>
</evidence>
<dbReference type="AlphaFoldDB" id="A0A813B2B5"/>
<gene>
    <name evidence="4" type="ORF">SNEC2469_LOCUS29366</name>
</gene>
<evidence type="ECO:0000313" key="5">
    <source>
        <dbReference type="Proteomes" id="UP000601435"/>
    </source>
</evidence>
<dbReference type="GO" id="GO:0003677">
    <property type="term" value="F:DNA binding"/>
    <property type="evidence" value="ECO:0007669"/>
    <property type="project" value="UniProtKB-KW"/>
</dbReference>
<dbReference type="OrthoDB" id="486199at2759"/>